<dbReference type="AlphaFoldDB" id="A0A3S8U1A3"/>
<dbReference type="FunFam" id="3.30.300.30:FF:000007">
    <property type="entry name" value="4-coumarate--CoA ligase 2"/>
    <property type="match status" value="1"/>
</dbReference>
<dbReference type="PANTHER" id="PTHR24096:SF149">
    <property type="entry name" value="AMP-BINDING DOMAIN-CONTAINING PROTEIN-RELATED"/>
    <property type="match status" value="1"/>
</dbReference>
<dbReference type="GO" id="GO:0016405">
    <property type="term" value="F:CoA-ligase activity"/>
    <property type="evidence" value="ECO:0007669"/>
    <property type="project" value="TreeGrafter"/>
</dbReference>
<dbReference type="PANTHER" id="PTHR24096">
    <property type="entry name" value="LONG-CHAIN-FATTY-ACID--COA LIGASE"/>
    <property type="match status" value="1"/>
</dbReference>
<keyword evidence="2 7" id="KW-0436">Ligase</keyword>
<dbReference type="InterPro" id="IPR020845">
    <property type="entry name" value="AMP-binding_CS"/>
</dbReference>
<dbReference type="GO" id="GO:0005524">
    <property type="term" value="F:ATP binding"/>
    <property type="evidence" value="ECO:0007669"/>
    <property type="project" value="UniProtKB-KW"/>
</dbReference>
<dbReference type="Pfam" id="PF13193">
    <property type="entry name" value="AMP-binding_C"/>
    <property type="match status" value="1"/>
</dbReference>
<dbReference type="InterPro" id="IPR045851">
    <property type="entry name" value="AMP-bd_C_sf"/>
</dbReference>
<evidence type="ECO:0000256" key="1">
    <source>
        <dbReference type="ARBA" id="ARBA00006432"/>
    </source>
</evidence>
<evidence type="ECO:0000313" key="8">
    <source>
        <dbReference type="Proteomes" id="UP000282002"/>
    </source>
</evidence>
<evidence type="ECO:0000313" key="7">
    <source>
        <dbReference type="EMBL" id="AZL57370.1"/>
    </source>
</evidence>
<dbReference type="Pfam" id="PF00501">
    <property type="entry name" value="AMP-binding"/>
    <property type="match status" value="1"/>
</dbReference>
<dbReference type="SUPFAM" id="SSF56801">
    <property type="entry name" value="Acetyl-CoA synthetase-like"/>
    <property type="match status" value="1"/>
</dbReference>
<comment type="similarity">
    <text evidence="1">Belongs to the ATP-dependent AMP-binding enzyme family.</text>
</comment>
<dbReference type="Proteomes" id="UP000282002">
    <property type="component" value="Chromosome"/>
</dbReference>
<dbReference type="KEGG" id="taw:EI545_00050"/>
<protein>
    <submittedName>
        <fullName evidence="7">4-coumarate--CoA ligase family protein</fullName>
    </submittedName>
</protein>
<dbReference type="InterPro" id="IPR000873">
    <property type="entry name" value="AMP-dep_synth/lig_dom"/>
</dbReference>
<dbReference type="Gene3D" id="3.30.300.30">
    <property type="match status" value="1"/>
</dbReference>
<dbReference type="InterPro" id="IPR025110">
    <property type="entry name" value="AMP-bd_C"/>
</dbReference>
<feature type="domain" description="AMP-binding enzyme C-terminal" evidence="6">
    <location>
        <begin position="430"/>
        <end position="505"/>
    </location>
</feature>
<organism evidence="7 8">
    <name type="scientific">Tabrizicola piscis</name>
    <dbReference type="NCBI Taxonomy" id="2494374"/>
    <lineage>
        <taxon>Bacteria</taxon>
        <taxon>Pseudomonadati</taxon>
        <taxon>Pseudomonadota</taxon>
        <taxon>Alphaproteobacteria</taxon>
        <taxon>Rhodobacterales</taxon>
        <taxon>Paracoccaceae</taxon>
        <taxon>Tabrizicola</taxon>
    </lineage>
</organism>
<evidence type="ECO:0000256" key="3">
    <source>
        <dbReference type="ARBA" id="ARBA00022741"/>
    </source>
</evidence>
<dbReference type="OrthoDB" id="9803968at2"/>
<evidence type="ECO:0000256" key="4">
    <source>
        <dbReference type="ARBA" id="ARBA00022840"/>
    </source>
</evidence>
<keyword evidence="8" id="KW-1185">Reference proteome</keyword>
<feature type="domain" description="AMP-dependent synthetase/ligase" evidence="5">
    <location>
        <begin position="27"/>
        <end position="380"/>
    </location>
</feature>
<name>A0A3S8U1A3_9RHOB</name>
<reference evidence="7 8" key="1">
    <citation type="submission" date="2018-12" db="EMBL/GenBank/DDBJ databases">
        <title>Complete genome sequencing of Tabrizicola sp. K13M18.</title>
        <authorList>
            <person name="Bae J.-W."/>
        </authorList>
    </citation>
    <scope>NUCLEOTIDE SEQUENCE [LARGE SCALE GENOMIC DNA]</scope>
    <source>
        <strain evidence="7 8">K13M18</strain>
    </source>
</reference>
<keyword evidence="3" id="KW-0547">Nucleotide-binding</keyword>
<dbReference type="PROSITE" id="PS00455">
    <property type="entry name" value="AMP_BINDING"/>
    <property type="match status" value="1"/>
</dbReference>
<sequence length="518" mass="54567">MTEHRSPLPDVALRDVSITERLFEGLTQAGDRVVLTDGPSGEGWTGDALIDRICRLAGGLQARGIGPGSVIALMAPNMPDYAVVFHAVAMAGATITTINPTYTAPEVGHQLRDSGATVLVTIEAFLPVALAALEGSAVAEVVTMAPSPGHRSIADLMGQPLAAQVPVDLDGHVLVLPYSSGTTGLPKGVMLSHRNMVVNVDQALPLLDVRAGETTVAFLPFFHIYGMNVLMNAFLARGAGLVTMPRFDLEALLGHIQRHRVEKLYIAPPVAIALAKHPLVDQFDLSSLKIIMSAAAPLGPEVAGAVGQRLGCAVIQGYGMTELSPLTHVVPHRAPKSGAVGVSAPNTITRIVDAETGLDCAPGEPGEVWVKGPQVMIGYHNRPEATAAMITDGWLRTGDLGVVDADGYLFIRDRLKELIKVKGFQVAPAEVEAELLGLPGVADAAVIGVPDDEAGERPLAFVVRQPGSDATAQSILEALRPRLASYKLPLRVEFIEAVPKSASGKILRRMLRDKLAGG</sequence>
<proteinExistence type="inferred from homology"/>
<dbReference type="RefSeq" id="WP_125323524.1">
    <property type="nucleotide sequence ID" value="NZ_CP034328.1"/>
</dbReference>
<dbReference type="InterPro" id="IPR042099">
    <property type="entry name" value="ANL_N_sf"/>
</dbReference>
<evidence type="ECO:0000259" key="5">
    <source>
        <dbReference type="Pfam" id="PF00501"/>
    </source>
</evidence>
<evidence type="ECO:0000259" key="6">
    <source>
        <dbReference type="Pfam" id="PF13193"/>
    </source>
</evidence>
<dbReference type="Gene3D" id="3.40.50.12780">
    <property type="entry name" value="N-terminal domain of ligase-like"/>
    <property type="match status" value="1"/>
</dbReference>
<gene>
    <name evidence="7" type="ORF">EI545_00050</name>
</gene>
<dbReference type="EMBL" id="CP034328">
    <property type="protein sequence ID" value="AZL57370.1"/>
    <property type="molecule type" value="Genomic_DNA"/>
</dbReference>
<dbReference type="FunFam" id="3.40.50.12780:FF:000003">
    <property type="entry name" value="Long-chain-fatty-acid--CoA ligase FadD"/>
    <property type="match status" value="1"/>
</dbReference>
<accession>A0A3S8U1A3</accession>
<evidence type="ECO:0000256" key="2">
    <source>
        <dbReference type="ARBA" id="ARBA00022598"/>
    </source>
</evidence>
<keyword evidence="4" id="KW-0067">ATP-binding</keyword>